<evidence type="ECO:0000313" key="1">
    <source>
        <dbReference type="EMBL" id="MDT0472795.1"/>
    </source>
</evidence>
<reference evidence="1" key="1">
    <citation type="submission" date="2024-05" db="EMBL/GenBank/DDBJ databases">
        <title>30 novel species of actinomycetes from the DSMZ collection.</title>
        <authorList>
            <person name="Nouioui I."/>
        </authorList>
    </citation>
    <scope>NUCLEOTIDE SEQUENCE</scope>
    <source>
        <strain evidence="1">DSM 41014</strain>
    </source>
</reference>
<protein>
    <submittedName>
        <fullName evidence="1">Uncharacterized protein</fullName>
    </submittedName>
</protein>
<gene>
    <name evidence="1" type="ORF">RM863_11725</name>
</gene>
<dbReference type="RefSeq" id="WP_311634944.1">
    <property type="nucleotide sequence ID" value="NZ_JAVRFF010000011.1"/>
</dbReference>
<comment type="caution">
    <text evidence="1">The sequence shown here is derived from an EMBL/GenBank/DDBJ whole genome shotgun (WGS) entry which is preliminary data.</text>
</comment>
<proteinExistence type="predicted"/>
<keyword evidence="2" id="KW-1185">Reference proteome</keyword>
<organism evidence="1 2">
    <name type="scientific">Streptomyces hintoniae</name>
    <dbReference type="NCBI Taxonomy" id="3075521"/>
    <lineage>
        <taxon>Bacteria</taxon>
        <taxon>Bacillati</taxon>
        <taxon>Actinomycetota</taxon>
        <taxon>Actinomycetes</taxon>
        <taxon>Kitasatosporales</taxon>
        <taxon>Streptomycetaceae</taxon>
        <taxon>Streptomyces</taxon>
    </lineage>
</organism>
<dbReference type="EMBL" id="JAVRFF010000011">
    <property type="protein sequence ID" value="MDT0472795.1"/>
    <property type="molecule type" value="Genomic_DNA"/>
</dbReference>
<name>A0ABU2UI64_9ACTN</name>
<dbReference type="Proteomes" id="UP001180489">
    <property type="component" value="Unassembled WGS sequence"/>
</dbReference>
<sequence>MKNRVMLLKAQTRVRAYRAENIALGIPGFGVVGVIDSVRTDLGLYRVVDGTGRTTLVDPRTCDIETYTDRRYL</sequence>
<evidence type="ECO:0000313" key="2">
    <source>
        <dbReference type="Proteomes" id="UP001180489"/>
    </source>
</evidence>
<accession>A0ABU2UI64</accession>